<sequence length="255" mass="28473">MAWDELTGEYAKEIEFRFESDVNTMFDPLSLALNKDGNVLAYGLLTCRGTQLHIYIGSHEGLWAPQRAPQINTTGCIESGRPLKNNALAVSGDGSMIAFRVGNKVRVYRWEAEFKFWNSLGDEFAFTHYPVAMSPDGNELAIGSPEDLIGGVTAVYALPEKKKCPRDMSLLRLSLTIDRQTEDITWILANNSTSEVILEQESYPLEYAYATFVEETCVPADDCYVFTFQQEESGHAHPWTVCNLHGWGQGCPGNL</sequence>
<protein>
    <submittedName>
        <fullName evidence="1">Uncharacterized protein</fullName>
    </submittedName>
</protein>
<gene>
    <name evidence="1" type="ORF">SEMRO_2433_G327510.1</name>
</gene>
<proteinExistence type="predicted"/>
<reference evidence="1" key="1">
    <citation type="submission" date="2020-06" db="EMBL/GenBank/DDBJ databases">
        <authorList>
            <consortium name="Plant Systems Biology data submission"/>
        </authorList>
    </citation>
    <scope>NUCLEOTIDE SEQUENCE</scope>
    <source>
        <strain evidence="1">D6</strain>
    </source>
</reference>
<organism evidence="1 2">
    <name type="scientific">Seminavis robusta</name>
    <dbReference type="NCBI Taxonomy" id="568900"/>
    <lineage>
        <taxon>Eukaryota</taxon>
        <taxon>Sar</taxon>
        <taxon>Stramenopiles</taxon>
        <taxon>Ochrophyta</taxon>
        <taxon>Bacillariophyta</taxon>
        <taxon>Bacillariophyceae</taxon>
        <taxon>Bacillariophycidae</taxon>
        <taxon>Naviculales</taxon>
        <taxon>Naviculaceae</taxon>
        <taxon>Seminavis</taxon>
    </lineage>
</organism>
<evidence type="ECO:0000313" key="2">
    <source>
        <dbReference type="Proteomes" id="UP001153069"/>
    </source>
</evidence>
<dbReference type="Proteomes" id="UP001153069">
    <property type="component" value="Unassembled WGS sequence"/>
</dbReference>
<dbReference type="EMBL" id="CAICTM010002431">
    <property type="protein sequence ID" value="CAB9529224.1"/>
    <property type="molecule type" value="Genomic_DNA"/>
</dbReference>
<dbReference type="AlphaFoldDB" id="A0A9N8F0D8"/>
<comment type="caution">
    <text evidence="1">The sequence shown here is derived from an EMBL/GenBank/DDBJ whole genome shotgun (WGS) entry which is preliminary data.</text>
</comment>
<keyword evidence="2" id="KW-1185">Reference proteome</keyword>
<dbReference type="SUPFAM" id="SSF82171">
    <property type="entry name" value="DPP6 N-terminal domain-like"/>
    <property type="match status" value="1"/>
</dbReference>
<accession>A0A9N8F0D8</accession>
<evidence type="ECO:0000313" key="1">
    <source>
        <dbReference type="EMBL" id="CAB9529224.1"/>
    </source>
</evidence>
<name>A0A9N8F0D8_9STRA</name>